<evidence type="ECO:0000256" key="1">
    <source>
        <dbReference type="SAM" id="SignalP"/>
    </source>
</evidence>
<dbReference type="HOGENOM" id="CLU_2221605_0_0_11"/>
<protein>
    <recommendedName>
        <fullName evidence="4">SH3 domain-containing protein</fullName>
    </recommendedName>
</protein>
<dbReference type="KEGG" id="sna:Snas_2823"/>
<evidence type="ECO:0000313" key="3">
    <source>
        <dbReference type="Proteomes" id="UP000000844"/>
    </source>
</evidence>
<keyword evidence="3" id="KW-1185">Reference proteome</keyword>
<dbReference type="AlphaFoldDB" id="D3Q8C5"/>
<gene>
    <name evidence="2" type="ordered locus">Snas_2823</name>
</gene>
<organism evidence="2 3">
    <name type="scientific">Stackebrandtia nassauensis (strain DSM 44728 / CIP 108903 / NRRL B-16338 / NBRC 102104 / LLR-40K-21)</name>
    <dbReference type="NCBI Taxonomy" id="446470"/>
    <lineage>
        <taxon>Bacteria</taxon>
        <taxon>Bacillati</taxon>
        <taxon>Actinomycetota</taxon>
        <taxon>Actinomycetes</taxon>
        <taxon>Glycomycetales</taxon>
        <taxon>Glycomycetaceae</taxon>
        <taxon>Stackebrandtia</taxon>
    </lineage>
</organism>
<dbReference type="RefSeq" id="WP_013018070.1">
    <property type="nucleotide sequence ID" value="NC_013947.1"/>
</dbReference>
<sequence length="106" mass="11623">MRKAIIAIATATVLTASVVGGVATAHAEGDAKGDPKGNCATKTLRLKTKKSSPVHYSPSGSSSVFGHTKRRAYTFDHYCVNKHGKRWYQFKGGRLDNGWIYTKYVF</sequence>
<dbReference type="EMBL" id="CP001778">
    <property type="protein sequence ID" value="ADD42499.1"/>
    <property type="molecule type" value="Genomic_DNA"/>
</dbReference>
<keyword evidence="1" id="KW-0732">Signal</keyword>
<feature type="chain" id="PRO_5038651132" description="SH3 domain-containing protein" evidence="1">
    <location>
        <begin position="28"/>
        <end position="106"/>
    </location>
</feature>
<reference evidence="2 3" key="1">
    <citation type="journal article" date="2009" name="Stand. Genomic Sci.">
        <title>Complete genome sequence of Stackebrandtia nassauensis type strain (LLR-40K-21).</title>
        <authorList>
            <person name="Munk C."/>
            <person name="Lapidus A."/>
            <person name="Copeland A."/>
            <person name="Jando M."/>
            <person name="Mayilraj S."/>
            <person name="Glavina Del Rio T."/>
            <person name="Nolan M."/>
            <person name="Chen F."/>
            <person name="Lucas S."/>
            <person name="Tice H."/>
            <person name="Cheng J.F."/>
            <person name="Han C."/>
            <person name="Detter J.C."/>
            <person name="Bruce D."/>
            <person name="Goodwin L."/>
            <person name="Chain P."/>
            <person name="Pitluck S."/>
            <person name="Goker M."/>
            <person name="Ovchinikova G."/>
            <person name="Pati A."/>
            <person name="Ivanova N."/>
            <person name="Mavromatis K."/>
            <person name="Chen A."/>
            <person name="Palaniappan K."/>
            <person name="Land M."/>
            <person name="Hauser L."/>
            <person name="Chang Y.J."/>
            <person name="Jeffries C.D."/>
            <person name="Bristow J."/>
            <person name="Eisen J.A."/>
            <person name="Markowitz V."/>
            <person name="Hugenholtz P."/>
            <person name="Kyrpides N.C."/>
            <person name="Klenk H.P."/>
        </authorList>
    </citation>
    <scope>NUCLEOTIDE SEQUENCE [LARGE SCALE GENOMIC DNA]</scope>
    <source>
        <strain evidence="3">DSM 44728 / CIP 108903 / NRRL B-16338 / NBRC 102104 / LLR-40K-21</strain>
    </source>
</reference>
<evidence type="ECO:0008006" key="4">
    <source>
        <dbReference type="Google" id="ProtNLM"/>
    </source>
</evidence>
<dbReference type="Proteomes" id="UP000000844">
    <property type="component" value="Chromosome"/>
</dbReference>
<evidence type="ECO:0000313" key="2">
    <source>
        <dbReference type="EMBL" id="ADD42499.1"/>
    </source>
</evidence>
<name>D3Q8C5_STANL</name>
<feature type="signal peptide" evidence="1">
    <location>
        <begin position="1"/>
        <end position="27"/>
    </location>
</feature>
<accession>D3Q8C5</accession>
<proteinExistence type="predicted"/>